<dbReference type="InterPro" id="IPR003812">
    <property type="entry name" value="Fido"/>
</dbReference>
<feature type="domain" description="Fido" evidence="4">
    <location>
        <begin position="131"/>
        <end position="280"/>
    </location>
</feature>
<proteinExistence type="predicted"/>
<evidence type="ECO:0000313" key="5">
    <source>
        <dbReference type="EMBL" id="HGT38438.1"/>
    </source>
</evidence>
<feature type="binding site" evidence="3">
    <location>
        <begin position="258"/>
        <end position="259"/>
    </location>
    <ligand>
        <name>ATP</name>
        <dbReference type="ChEBI" id="CHEBI:30616"/>
    </ligand>
</feature>
<dbReference type="InterPro" id="IPR036388">
    <property type="entry name" value="WH-like_DNA-bd_sf"/>
</dbReference>
<dbReference type="PANTHER" id="PTHR13504:SF38">
    <property type="entry name" value="FIDO DOMAIN-CONTAINING PROTEIN"/>
    <property type="match status" value="1"/>
</dbReference>
<dbReference type="GO" id="GO:0005524">
    <property type="term" value="F:ATP binding"/>
    <property type="evidence" value="ECO:0007669"/>
    <property type="project" value="UniProtKB-KW"/>
</dbReference>
<accession>A0A7C4LL05</accession>
<evidence type="ECO:0000259" key="4">
    <source>
        <dbReference type="PROSITE" id="PS51459"/>
    </source>
</evidence>
<name>A0A7C4LL05_9PLAN</name>
<dbReference type="EMBL" id="DSVQ01000008">
    <property type="protein sequence ID" value="HGT38438.1"/>
    <property type="molecule type" value="Genomic_DNA"/>
</dbReference>
<feature type="binding site" evidence="1">
    <location>
        <position position="82"/>
    </location>
    <ligand>
        <name>ATP</name>
        <dbReference type="ChEBI" id="CHEBI:30616"/>
    </ligand>
</feature>
<dbReference type="AlphaFoldDB" id="A0A7C4LL05"/>
<evidence type="ECO:0000256" key="3">
    <source>
        <dbReference type="PIRSR" id="PIRSR640198-2"/>
    </source>
</evidence>
<keyword evidence="1" id="KW-0067">ATP-binding</keyword>
<sequence length="389" mass="43271">MPRITGTYRKQVVAEETVRAFVPYPLPPKDPPLEIAGKLLERHLAAAAAVERLNVAAATVPSTEWFLYGFVRKEAVISSQIEGTQATLEDIVRFEATHHAECPADVEEVCNYVAALEYARGELARPKGLPICSRLLCQVHKRLMRGVRGAEKQPGTIRTSQNWIGGTRPGNARFVPPPPGEVPEALAALDRWIHARDEFPPLVRAGLAHVQFETIHPFLDGNGRVGRLLVTLLLEHWGLLKVPLLYLSLAFKRHRAEYYRRLSDVRTEGDWEGWTEYFLDCVREAADDGVHAAARLFQVLAQDRKTVTHHAAATVPAIRLHDLLPQHPMLTLASAVELLKVSKPTAIKAIDALVQAGVLEEVTSKRRGRVYAYQRYLSVLAEDTAVANP</sequence>
<dbReference type="InterPro" id="IPR026287">
    <property type="entry name" value="SoFic-like"/>
</dbReference>
<feature type="binding site" evidence="3">
    <location>
        <begin position="220"/>
        <end position="227"/>
    </location>
    <ligand>
        <name>ATP</name>
        <dbReference type="ChEBI" id="CHEBI:30616"/>
    </ligand>
</feature>
<dbReference type="Gene3D" id="1.10.3290.10">
    <property type="entry name" value="Fido-like domain"/>
    <property type="match status" value="1"/>
</dbReference>
<dbReference type="InterPro" id="IPR040198">
    <property type="entry name" value="Fido_containing"/>
</dbReference>
<feature type="binding site" evidence="1">
    <location>
        <begin position="221"/>
        <end position="227"/>
    </location>
    <ligand>
        <name>ATP</name>
        <dbReference type="ChEBI" id="CHEBI:30616"/>
    </ligand>
</feature>
<feature type="active site" evidence="2">
    <location>
        <position position="216"/>
    </location>
</feature>
<evidence type="ECO:0000256" key="1">
    <source>
        <dbReference type="PIRSR" id="PIRSR038925-1"/>
    </source>
</evidence>
<dbReference type="Pfam" id="PF02661">
    <property type="entry name" value="Fic"/>
    <property type="match status" value="1"/>
</dbReference>
<feature type="binding site" evidence="1">
    <location>
        <position position="216"/>
    </location>
    <ligand>
        <name>ATP</name>
        <dbReference type="ChEBI" id="CHEBI:30616"/>
    </ligand>
</feature>
<protein>
    <submittedName>
        <fullName evidence="5">Fic family protein</fullName>
    </submittedName>
</protein>
<dbReference type="PROSITE" id="PS51459">
    <property type="entry name" value="FIDO"/>
    <property type="match status" value="1"/>
</dbReference>
<dbReference type="PANTHER" id="PTHR13504">
    <property type="entry name" value="FIDO DOMAIN-CONTAINING PROTEIN DDB_G0283145"/>
    <property type="match status" value="1"/>
</dbReference>
<organism evidence="5">
    <name type="scientific">Schlesneria paludicola</name>
    <dbReference type="NCBI Taxonomy" id="360056"/>
    <lineage>
        <taxon>Bacteria</taxon>
        <taxon>Pseudomonadati</taxon>
        <taxon>Planctomycetota</taxon>
        <taxon>Planctomycetia</taxon>
        <taxon>Planctomycetales</taxon>
        <taxon>Planctomycetaceae</taxon>
        <taxon>Schlesneria</taxon>
    </lineage>
</organism>
<dbReference type="InterPro" id="IPR036597">
    <property type="entry name" value="Fido-like_dom_sf"/>
</dbReference>
<dbReference type="Pfam" id="PF13784">
    <property type="entry name" value="Fic_N"/>
    <property type="match status" value="1"/>
</dbReference>
<comment type="caution">
    <text evidence="5">The sequence shown here is derived from an EMBL/GenBank/DDBJ whole genome shotgun (WGS) entry which is preliminary data.</text>
</comment>
<dbReference type="SUPFAM" id="SSF140931">
    <property type="entry name" value="Fic-like"/>
    <property type="match status" value="1"/>
</dbReference>
<dbReference type="Gene3D" id="1.10.10.10">
    <property type="entry name" value="Winged helix-like DNA-binding domain superfamily/Winged helix DNA-binding domain"/>
    <property type="match status" value="1"/>
</dbReference>
<gene>
    <name evidence="5" type="ORF">ENS64_04140</name>
</gene>
<dbReference type="PIRSF" id="PIRSF038925">
    <property type="entry name" value="AMP-prot_trans"/>
    <property type="match status" value="1"/>
</dbReference>
<keyword evidence="1" id="KW-0547">Nucleotide-binding</keyword>
<dbReference type="InterPro" id="IPR025758">
    <property type="entry name" value="Fic/DOC_N"/>
</dbReference>
<evidence type="ECO:0000256" key="2">
    <source>
        <dbReference type="PIRSR" id="PIRSR640198-1"/>
    </source>
</evidence>
<feature type="binding site" evidence="1">
    <location>
        <position position="258"/>
    </location>
    <ligand>
        <name>ATP</name>
        <dbReference type="ChEBI" id="CHEBI:30616"/>
    </ligand>
</feature>
<reference evidence="5" key="1">
    <citation type="journal article" date="2020" name="mSystems">
        <title>Genome- and Community-Level Interaction Insights into Carbon Utilization and Element Cycling Functions of Hydrothermarchaeota in Hydrothermal Sediment.</title>
        <authorList>
            <person name="Zhou Z."/>
            <person name="Liu Y."/>
            <person name="Xu W."/>
            <person name="Pan J."/>
            <person name="Luo Z.H."/>
            <person name="Li M."/>
        </authorList>
    </citation>
    <scope>NUCLEOTIDE SEQUENCE [LARGE SCALE GENOMIC DNA]</scope>
    <source>
        <strain evidence="5">SpSt-508</strain>
    </source>
</reference>